<feature type="non-terminal residue" evidence="1">
    <location>
        <position position="1"/>
    </location>
</feature>
<sequence length="60" mass="6645">PAHKQAIMRGVVDGNVDETEKEIGRVHALMERNPNLLVVPAHDYNAYAEEAVYPGFIAAR</sequence>
<evidence type="ECO:0000313" key="1">
    <source>
        <dbReference type="EMBL" id="VAV88375.1"/>
    </source>
</evidence>
<dbReference type="EMBL" id="UOEF01000042">
    <property type="protein sequence ID" value="VAV88375.1"/>
    <property type="molecule type" value="Genomic_DNA"/>
</dbReference>
<proteinExistence type="predicted"/>
<accession>A0A3B0RYI1</accession>
<reference evidence="1" key="1">
    <citation type="submission" date="2018-06" db="EMBL/GenBank/DDBJ databases">
        <authorList>
            <person name="Zhirakovskaya E."/>
        </authorList>
    </citation>
    <scope>NUCLEOTIDE SEQUENCE</scope>
</reference>
<name>A0A3B0RYI1_9ZZZZ</name>
<protein>
    <submittedName>
        <fullName evidence="1">Uncharacterized protein</fullName>
    </submittedName>
</protein>
<organism evidence="1">
    <name type="scientific">hydrothermal vent metagenome</name>
    <dbReference type="NCBI Taxonomy" id="652676"/>
    <lineage>
        <taxon>unclassified sequences</taxon>
        <taxon>metagenomes</taxon>
        <taxon>ecological metagenomes</taxon>
    </lineage>
</organism>
<dbReference type="AlphaFoldDB" id="A0A3B0RYI1"/>
<gene>
    <name evidence="1" type="ORF">MNBD_ALPHA04-2446</name>
</gene>